<organism evidence="1 2">
    <name type="scientific">Penicillium hetheringtonii</name>
    <dbReference type="NCBI Taxonomy" id="911720"/>
    <lineage>
        <taxon>Eukaryota</taxon>
        <taxon>Fungi</taxon>
        <taxon>Dikarya</taxon>
        <taxon>Ascomycota</taxon>
        <taxon>Pezizomycotina</taxon>
        <taxon>Eurotiomycetes</taxon>
        <taxon>Eurotiomycetidae</taxon>
        <taxon>Eurotiales</taxon>
        <taxon>Aspergillaceae</taxon>
        <taxon>Penicillium</taxon>
    </lineage>
</organism>
<dbReference type="AlphaFoldDB" id="A0AAD6DHC3"/>
<dbReference type="Proteomes" id="UP001216150">
    <property type="component" value="Unassembled WGS sequence"/>
</dbReference>
<dbReference type="Gene3D" id="3.90.660.10">
    <property type="match status" value="1"/>
</dbReference>
<evidence type="ECO:0000313" key="1">
    <source>
        <dbReference type="EMBL" id="KAJ5580994.1"/>
    </source>
</evidence>
<proteinExistence type="predicted"/>
<protein>
    <recommendedName>
        <fullName evidence="3">Amine oxidase domain-containing protein</fullName>
    </recommendedName>
</protein>
<accession>A0AAD6DHC3</accession>
<reference evidence="1 2" key="1">
    <citation type="journal article" date="2023" name="IMA Fungus">
        <title>Comparative genomic study of the Penicillium genus elucidates a diverse pangenome and 15 lateral gene transfer events.</title>
        <authorList>
            <person name="Petersen C."/>
            <person name="Sorensen T."/>
            <person name="Nielsen M.R."/>
            <person name="Sondergaard T.E."/>
            <person name="Sorensen J.L."/>
            <person name="Fitzpatrick D.A."/>
            <person name="Frisvad J.C."/>
            <person name="Nielsen K.L."/>
        </authorList>
    </citation>
    <scope>NUCLEOTIDE SEQUENCE [LARGE SCALE GENOMIC DNA]</scope>
    <source>
        <strain evidence="1 2">IBT 29057</strain>
    </source>
</reference>
<comment type="caution">
    <text evidence="1">The sequence shown here is derived from an EMBL/GenBank/DDBJ whole genome shotgun (WGS) entry which is preliminary data.</text>
</comment>
<evidence type="ECO:0008006" key="3">
    <source>
        <dbReference type="Google" id="ProtNLM"/>
    </source>
</evidence>
<evidence type="ECO:0000313" key="2">
    <source>
        <dbReference type="Proteomes" id="UP001216150"/>
    </source>
</evidence>
<sequence length="276" mass="31307">MFKRGKALTCEISIERAGDLLERIARLFFTVDGKTSRELMSYPHDPFKEPAFWLKYDQLSVEDRLNSPDGVSSWEKDPSESNVNTFGSASGNDIVFTEALRWYALGGYSMAGIFELAGELPRRCDIQWTCIFNSTVRIQKGTYQQGTNIHFKLEEEEPGWFGTAHSQDSAYVFAFSDHNGTRRSKSDTWCIGFGYNGTWNDKENHHRIIDHFRKDIHPTADVEAYLTHDWANDPYAKGAWACWGPGCFVDGTIEQGQQAAQRVVAALKSDVDILRP</sequence>
<keyword evidence="2" id="KW-1185">Reference proteome</keyword>
<name>A0AAD6DHC3_9EURO</name>
<gene>
    <name evidence="1" type="ORF">N7450_007295</name>
</gene>
<dbReference type="EMBL" id="JAQJAC010000006">
    <property type="protein sequence ID" value="KAJ5580994.1"/>
    <property type="molecule type" value="Genomic_DNA"/>
</dbReference>